<dbReference type="InterPro" id="IPR026767">
    <property type="entry name" value="Tmem151"/>
</dbReference>
<feature type="region of interest" description="Disordered" evidence="6">
    <location>
        <begin position="457"/>
        <end position="477"/>
    </location>
</feature>
<protein>
    <submittedName>
        <fullName evidence="8">Uncharacterized protein</fullName>
    </submittedName>
</protein>
<evidence type="ECO:0000313" key="9">
    <source>
        <dbReference type="Proteomes" id="UP000230066"/>
    </source>
</evidence>
<name>A0A4E0RKX3_FASHE</name>
<dbReference type="AlphaFoldDB" id="A0A4E0RKX3"/>
<proteinExistence type="inferred from homology"/>
<feature type="compositionally biased region" description="Polar residues" evidence="6">
    <location>
        <begin position="56"/>
        <end position="68"/>
    </location>
</feature>
<dbReference type="EMBL" id="JXXN02000248">
    <property type="protein sequence ID" value="THD28053.1"/>
    <property type="molecule type" value="Genomic_DNA"/>
</dbReference>
<dbReference type="Proteomes" id="UP000230066">
    <property type="component" value="Unassembled WGS sequence"/>
</dbReference>
<evidence type="ECO:0000256" key="2">
    <source>
        <dbReference type="ARBA" id="ARBA00009583"/>
    </source>
</evidence>
<comment type="caution">
    <text evidence="8">The sequence shown here is derived from an EMBL/GenBank/DDBJ whole genome shotgun (WGS) entry which is preliminary data.</text>
</comment>
<keyword evidence="4 7" id="KW-1133">Transmembrane helix</keyword>
<accession>A0A4E0RKX3</accession>
<keyword evidence="9" id="KW-1185">Reference proteome</keyword>
<evidence type="ECO:0000256" key="3">
    <source>
        <dbReference type="ARBA" id="ARBA00022692"/>
    </source>
</evidence>
<evidence type="ECO:0000313" key="8">
    <source>
        <dbReference type="EMBL" id="THD28053.1"/>
    </source>
</evidence>
<feature type="region of interest" description="Disordered" evidence="6">
    <location>
        <begin position="1"/>
        <end position="73"/>
    </location>
</feature>
<evidence type="ECO:0000256" key="5">
    <source>
        <dbReference type="ARBA" id="ARBA00023136"/>
    </source>
</evidence>
<evidence type="ECO:0000256" key="7">
    <source>
        <dbReference type="SAM" id="Phobius"/>
    </source>
</evidence>
<evidence type="ECO:0000256" key="4">
    <source>
        <dbReference type="ARBA" id="ARBA00022989"/>
    </source>
</evidence>
<reference evidence="8" key="1">
    <citation type="submission" date="2019-03" db="EMBL/GenBank/DDBJ databases">
        <title>Improved annotation for the trematode Fasciola hepatica.</title>
        <authorList>
            <person name="Choi Y.-J."/>
            <person name="Martin J."/>
            <person name="Mitreva M."/>
        </authorList>
    </citation>
    <scope>NUCLEOTIDE SEQUENCE [LARGE SCALE GENOMIC DNA]</scope>
</reference>
<keyword evidence="5 7" id="KW-0472">Membrane</keyword>
<dbReference type="PANTHER" id="PTHR31893">
    <property type="entry name" value="TRANSMEMBRANE PROTEIN 151 HOMOLOG"/>
    <property type="match status" value="1"/>
</dbReference>
<dbReference type="GO" id="GO:0016020">
    <property type="term" value="C:membrane"/>
    <property type="evidence" value="ECO:0007669"/>
    <property type="project" value="UniProtKB-SubCell"/>
</dbReference>
<comment type="similarity">
    <text evidence="2">Belongs to the TMEM151 family.</text>
</comment>
<dbReference type="PANTHER" id="PTHR31893:SF5">
    <property type="entry name" value="TRANSMEMBRANE PROTEIN 151 HOMOLOG"/>
    <property type="match status" value="1"/>
</dbReference>
<organism evidence="8 9">
    <name type="scientific">Fasciola hepatica</name>
    <name type="common">Liver fluke</name>
    <dbReference type="NCBI Taxonomy" id="6192"/>
    <lineage>
        <taxon>Eukaryota</taxon>
        <taxon>Metazoa</taxon>
        <taxon>Spiralia</taxon>
        <taxon>Lophotrochozoa</taxon>
        <taxon>Platyhelminthes</taxon>
        <taxon>Trematoda</taxon>
        <taxon>Digenea</taxon>
        <taxon>Plagiorchiida</taxon>
        <taxon>Echinostomata</taxon>
        <taxon>Echinostomatoidea</taxon>
        <taxon>Fasciolidae</taxon>
        <taxon>Fasciola</taxon>
    </lineage>
</organism>
<dbReference type="Pfam" id="PF14857">
    <property type="entry name" value="TMEM151"/>
    <property type="match status" value="2"/>
</dbReference>
<comment type="subcellular location">
    <subcellularLocation>
        <location evidence="1">Membrane</location>
        <topology evidence="1">Multi-pass membrane protein</topology>
    </subcellularLocation>
</comment>
<evidence type="ECO:0000256" key="6">
    <source>
        <dbReference type="SAM" id="MobiDB-lite"/>
    </source>
</evidence>
<keyword evidence="3 7" id="KW-0812">Transmembrane</keyword>
<feature type="transmembrane region" description="Helical" evidence="7">
    <location>
        <begin position="160"/>
        <end position="179"/>
    </location>
</feature>
<feature type="compositionally biased region" description="Basic and acidic residues" evidence="6">
    <location>
        <begin position="508"/>
        <end position="518"/>
    </location>
</feature>
<feature type="region of interest" description="Disordered" evidence="6">
    <location>
        <begin position="492"/>
        <end position="538"/>
    </location>
</feature>
<evidence type="ECO:0000256" key="1">
    <source>
        <dbReference type="ARBA" id="ARBA00004141"/>
    </source>
</evidence>
<gene>
    <name evidence="8" type="ORF">D915_001098</name>
</gene>
<sequence length="578" mass="65213">MGQKPTKSGNHEAHELTPSRGECTATDLSHNFANGLQPPHDPSAPETDAFGGMAGQKQSTEWTKQETNSMKHRPLPRTSKDCLIYGIQEWRCVCLTVIVLTCVLGTCLCDLLHRMIRNQAYADNKQLVQQHTEDFIVESSLTTTMSQYENVLKKAFCCQTTYFVICGALVFLFYLVYLIECWNSAIWLRSVYCVDTPSAYRFVDVLRHTIPIVYWHVSCYHYVATHSPRTVTNRHAEVDENQSAEVVSIHNPTVQPSPPAQHIPSAVPSTDWAADRRRISRREHKVITASGTRTFDLGQLDGTWDVSGEVTELDRYPLVEINILTEFLFANENIKSEFERERSAFYTSFEKYDKYIETDQIIQLSPHGSVPSQLYVSRSAPQVPLYLRQSAFFLAALFLLSYPLRIFIHSRTARLDFTVRKIFGPLSQANGSLEVAGLRFPIAIPCDLAQPTTATAPIPNKLAGHTKPEKAPPSQNNNEAVILCNRNISAESSNAPSDKFTKRWQRMRRGDSNDAHGDGDEEKADDSNGEKDEEEDDELLSLDVRFDELEQGDGQCGNILLNRYVTQDSDANFAYNVQ</sequence>